<name>A0A6A3KRN2_9STRA</name>
<dbReference type="EMBL" id="QXFV01001109">
    <property type="protein sequence ID" value="KAE9014944.1"/>
    <property type="molecule type" value="Genomic_DNA"/>
</dbReference>
<evidence type="ECO:0000313" key="4">
    <source>
        <dbReference type="Proteomes" id="UP000429607"/>
    </source>
</evidence>
<evidence type="ECO:0000313" key="3">
    <source>
        <dbReference type="EMBL" id="KAE9349514.1"/>
    </source>
</evidence>
<evidence type="ECO:0000313" key="1">
    <source>
        <dbReference type="EMBL" id="KAE9009952.1"/>
    </source>
</evidence>
<evidence type="ECO:0000313" key="6">
    <source>
        <dbReference type="Proteomes" id="UP000435112"/>
    </source>
</evidence>
<dbReference type="EMBL" id="QXFT01000250">
    <property type="protein sequence ID" value="KAE9349514.1"/>
    <property type="molecule type" value="Genomic_DNA"/>
</dbReference>
<gene>
    <name evidence="2" type="ORF">PR001_g15013</name>
    <name evidence="1" type="ORF">PR002_g15486</name>
    <name evidence="3" type="ORF">PR003_g5853</name>
</gene>
<dbReference type="PANTHER" id="PTHR46586:SF3">
    <property type="entry name" value="ANKYRIN REPEAT-CONTAINING PROTEIN"/>
    <property type="match status" value="1"/>
</dbReference>
<dbReference type="EMBL" id="QXFU01001129">
    <property type="protein sequence ID" value="KAE9009952.1"/>
    <property type="molecule type" value="Genomic_DNA"/>
</dbReference>
<evidence type="ECO:0000313" key="5">
    <source>
        <dbReference type="Proteomes" id="UP000434957"/>
    </source>
</evidence>
<dbReference type="Proteomes" id="UP000429607">
    <property type="component" value="Unassembled WGS sequence"/>
</dbReference>
<evidence type="ECO:0000313" key="2">
    <source>
        <dbReference type="EMBL" id="KAE9014944.1"/>
    </source>
</evidence>
<dbReference type="PANTHER" id="PTHR46586">
    <property type="entry name" value="ANKYRIN REPEAT-CONTAINING PROTEIN"/>
    <property type="match status" value="1"/>
</dbReference>
<dbReference type="AlphaFoldDB" id="A0A6A3KRN2"/>
<accession>A0A6A3KRN2</accession>
<protein>
    <recommendedName>
        <fullName evidence="7">Ankyrin repeat protein</fullName>
    </recommendedName>
</protein>
<comment type="caution">
    <text evidence="1">The sequence shown here is derived from an EMBL/GenBank/DDBJ whole genome shotgun (WGS) entry which is preliminary data.</text>
</comment>
<evidence type="ECO:0008006" key="7">
    <source>
        <dbReference type="Google" id="ProtNLM"/>
    </source>
</evidence>
<proteinExistence type="predicted"/>
<dbReference type="Gene3D" id="1.25.40.20">
    <property type="entry name" value="Ankyrin repeat-containing domain"/>
    <property type="match status" value="1"/>
</dbReference>
<sequence length="461" mass="51651">MHRALTIVAFVLRHQADADALQELNEVVSNFIGPDPNLSLAAACSLGSTRLLNWIWNASAASKEERTSRWTLGNYLRSEPKYHQWQFQKAVGVAVARGELGLVKWLFAHFSGCFVPVLVVEDAASSGRLEILKFLLEHDAGRNCTHMRVKTPIGGENVVHWSSRSIVNAIEKGHKDIAKWLYQQVPHESSTDDIQMIVESSLAAGYIDLANLVLPPDRNILECAPFCPRPEIVEMALETAYFPLNKRCAVASIQNLARVGRLDLIQRIVQLFSPLLSPAAIDFDWTSCWYRSIKEACTRGDLAMVQWLLDHPVGRALCAEMKHNVSVNHFLPITAEADQVEVMQYLYQEEIAGQYTDALIRAVRNGHLNATKWLLQHHSYLGRVAIDSVIDEAAKNGHLEILKFFRHLDLSGQAANAWWPRSRTWLPLMVICPSLSGCTQADRKAAVPGPWIKQRLMGTLA</sequence>
<dbReference type="Proteomes" id="UP000434957">
    <property type="component" value="Unassembled WGS sequence"/>
</dbReference>
<dbReference type="Proteomes" id="UP000435112">
    <property type="component" value="Unassembled WGS sequence"/>
</dbReference>
<keyword evidence="5" id="KW-1185">Reference proteome</keyword>
<organism evidence="1 6">
    <name type="scientific">Phytophthora rubi</name>
    <dbReference type="NCBI Taxonomy" id="129364"/>
    <lineage>
        <taxon>Eukaryota</taxon>
        <taxon>Sar</taxon>
        <taxon>Stramenopiles</taxon>
        <taxon>Oomycota</taxon>
        <taxon>Peronosporomycetes</taxon>
        <taxon>Peronosporales</taxon>
        <taxon>Peronosporaceae</taxon>
        <taxon>Phytophthora</taxon>
    </lineage>
</organism>
<dbReference type="SUPFAM" id="SSF48403">
    <property type="entry name" value="Ankyrin repeat"/>
    <property type="match status" value="1"/>
</dbReference>
<dbReference type="InterPro" id="IPR052050">
    <property type="entry name" value="SecEffector_AnkRepeat"/>
</dbReference>
<dbReference type="OrthoDB" id="113540at2759"/>
<reference evidence="4 6" key="1">
    <citation type="submission" date="2018-09" db="EMBL/GenBank/DDBJ databases">
        <title>Genomic investigation of the strawberry pathogen Phytophthora fragariae indicates pathogenicity is determined by transcriptional variation in three key races.</title>
        <authorList>
            <person name="Adams T.M."/>
            <person name="Armitage A.D."/>
            <person name="Sobczyk M.K."/>
            <person name="Bates H.J."/>
            <person name="Dunwell J.M."/>
            <person name="Nellist C.F."/>
            <person name="Harrison R.J."/>
        </authorList>
    </citation>
    <scope>NUCLEOTIDE SEQUENCE [LARGE SCALE GENOMIC DNA]</scope>
    <source>
        <strain evidence="2 4">SCRP249</strain>
        <strain evidence="1 6">SCRP324</strain>
        <strain evidence="3 5">SCRP333</strain>
    </source>
</reference>
<dbReference type="InterPro" id="IPR036770">
    <property type="entry name" value="Ankyrin_rpt-contain_sf"/>
</dbReference>